<dbReference type="PANTHER" id="PTHR30514">
    <property type="entry name" value="GLUCOKINASE"/>
    <property type="match status" value="1"/>
</dbReference>
<evidence type="ECO:0000313" key="6">
    <source>
        <dbReference type="EMBL" id="MPM18251.1"/>
    </source>
</evidence>
<evidence type="ECO:0000259" key="4">
    <source>
        <dbReference type="PROSITE" id="PS51071"/>
    </source>
</evidence>
<dbReference type="GO" id="GO:0003700">
    <property type="term" value="F:DNA-binding transcription factor activity"/>
    <property type="evidence" value="ECO:0007669"/>
    <property type="project" value="InterPro"/>
</dbReference>
<evidence type="ECO:0000259" key="5">
    <source>
        <dbReference type="PROSITE" id="PS51464"/>
    </source>
</evidence>
<name>A0A644XR49_9ZZZZ</name>
<dbReference type="EMBL" id="VSSQ01002947">
    <property type="protein sequence ID" value="MPM18251.1"/>
    <property type="molecule type" value="Genomic_DNA"/>
</dbReference>
<evidence type="ECO:0000256" key="1">
    <source>
        <dbReference type="ARBA" id="ARBA00023015"/>
    </source>
</evidence>
<dbReference type="InterPro" id="IPR009057">
    <property type="entry name" value="Homeodomain-like_sf"/>
</dbReference>
<dbReference type="PANTHER" id="PTHR30514:SF21">
    <property type="entry name" value="RPIR-FAMILY TRANSCRIPTIONAL REGULATOR"/>
    <property type="match status" value="1"/>
</dbReference>
<dbReference type="Gene3D" id="3.40.50.10490">
    <property type="entry name" value="Glucose-6-phosphate isomerase like protein, domain 1"/>
    <property type="match status" value="1"/>
</dbReference>
<comment type="caution">
    <text evidence="6">The sequence shown here is derived from an EMBL/GenBank/DDBJ whole genome shotgun (WGS) entry which is preliminary data.</text>
</comment>
<sequence length="267" mass="30190">MMMKGGYLLLDSIDNEVLSNLTKSELSILQYIDNNASKVLSMSIHELSENVFSSTATILRLCKKLNFSGYSELKFVLKNNLASKKTLNSNPLSDDNILLDLYSQVENTGRLLNTKNIESVISYLLSDKKIHLFSTGITNVISEYMQRYLLAVDRSVVLYKIDKLSLDSTINFTKNDVLILVSVTGNEPSILKIARLAQSNNVPIIAIAPLTSSPLSQIANITLYFYSKERSFSNYDISNRISIFYIVDMLLEYYFYHLSNSKNNNNV</sequence>
<feature type="domain" description="SIS" evidence="5">
    <location>
        <begin position="120"/>
        <end position="260"/>
    </location>
</feature>
<dbReference type="InterPro" id="IPR046348">
    <property type="entry name" value="SIS_dom_sf"/>
</dbReference>
<organism evidence="6">
    <name type="scientific">bioreactor metagenome</name>
    <dbReference type="NCBI Taxonomy" id="1076179"/>
    <lineage>
        <taxon>unclassified sequences</taxon>
        <taxon>metagenomes</taxon>
        <taxon>ecological metagenomes</taxon>
    </lineage>
</organism>
<gene>
    <name evidence="6" type="primary">ybbH_5</name>
    <name evidence="6" type="ORF">SDC9_64657</name>
</gene>
<dbReference type="PROSITE" id="PS51071">
    <property type="entry name" value="HTH_RPIR"/>
    <property type="match status" value="1"/>
</dbReference>
<evidence type="ECO:0000256" key="2">
    <source>
        <dbReference type="ARBA" id="ARBA00023125"/>
    </source>
</evidence>
<dbReference type="PROSITE" id="PS51464">
    <property type="entry name" value="SIS"/>
    <property type="match status" value="1"/>
</dbReference>
<dbReference type="CDD" id="cd05013">
    <property type="entry name" value="SIS_RpiR"/>
    <property type="match status" value="1"/>
</dbReference>
<dbReference type="GO" id="GO:1901135">
    <property type="term" value="P:carbohydrate derivative metabolic process"/>
    <property type="evidence" value="ECO:0007669"/>
    <property type="project" value="InterPro"/>
</dbReference>
<dbReference type="AlphaFoldDB" id="A0A644XR49"/>
<dbReference type="GO" id="GO:0097367">
    <property type="term" value="F:carbohydrate derivative binding"/>
    <property type="evidence" value="ECO:0007669"/>
    <property type="project" value="InterPro"/>
</dbReference>
<evidence type="ECO:0000256" key="3">
    <source>
        <dbReference type="ARBA" id="ARBA00023163"/>
    </source>
</evidence>
<dbReference type="SUPFAM" id="SSF46689">
    <property type="entry name" value="Homeodomain-like"/>
    <property type="match status" value="1"/>
</dbReference>
<reference evidence="6" key="1">
    <citation type="submission" date="2019-08" db="EMBL/GenBank/DDBJ databases">
        <authorList>
            <person name="Kucharzyk K."/>
            <person name="Murdoch R.W."/>
            <person name="Higgins S."/>
            <person name="Loffler F."/>
        </authorList>
    </citation>
    <scope>NUCLEOTIDE SEQUENCE</scope>
</reference>
<feature type="domain" description="HTH rpiR-type" evidence="4">
    <location>
        <begin position="8"/>
        <end position="84"/>
    </location>
</feature>
<dbReference type="InterPro" id="IPR047640">
    <property type="entry name" value="RpiR-like"/>
</dbReference>
<proteinExistence type="predicted"/>
<dbReference type="Pfam" id="PF01418">
    <property type="entry name" value="HTH_6"/>
    <property type="match status" value="1"/>
</dbReference>
<keyword evidence="3" id="KW-0804">Transcription</keyword>
<dbReference type="InterPro" id="IPR035472">
    <property type="entry name" value="RpiR-like_SIS"/>
</dbReference>
<dbReference type="InterPro" id="IPR001347">
    <property type="entry name" value="SIS_dom"/>
</dbReference>
<dbReference type="GO" id="GO:0003677">
    <property type="term" value="F:DNA binding"/>
    <property type="evidence" value="ECO:0007669"/>
    <property type="project" value="UniProtKB-KW"/>
</dbReference>
<dbReference type="Pfam" id="PF01380">
    <property type="entry name" value="SIS"/>
    <property type="match status" value="1"/>
</dbReference>
<dbReference type="SUPFAM" id="SSF53697">
    <property type="entry name" value="SIS domain"/>
    <property type="match status" value="1"/>
</dbReference>
<dbReference type="InterPro" id="IPR036388">
    <property type="entry name" value="WH-like_DNA-bd_sf"/>
</dbReference>
<dbReference type="Gene3D" id="1.10.10.10">
    <property type="entry name" value="Winged helix-like DNA-binding domain superfamily/Winged helix DNA-binding domain"/>
    <property type="match status" value="1"/>
</dbReference>
<accession>A0A644XR49</accession>
<keyword evidence="2" id="KW-0238">DNA-binding</keyword>
<dbReference type="InterPro" id="IPR000281">
    <property type="entry name" value="HTH_RpiR"/>
</dbReference>
<protein>
    <submittedName>
        <fullName evidence="6">Putative HTH-type transcriptional regulator YbbH</fullName>
    </submittedName>
</protein>
<keyword evidence="1" id="KW-0805">Transcription regulation</keyword>